<evidence type="ECO:0000313" key="1">
    <source>
        <dbReference type="EMBL" id="HAG0015931.1"/>
    </source>
</evidence>
<sequence>MVKPASHPQGTTMEVLDFWQRDSGGIERTGRETVLHIVRHREDCDMLLSELQLKCKFQRPETTGVLSQLVALPG</sequence>
<name>A0A756IDM9_SALER</name>
<accession>A0A756IDM9</accession>
<reference evidence="1" key="2">
    <citation type="submission" date="2020-02" db="EMBL/GenBank/DDBJ databases">
        <authorList>
            <consortium name="NCBI Pathogen Detection Project"/>
        </authorList>
    </citation>
    <scope>NUCLEOTIDE SEQUENCE</scope>
    <source>
        <strain evidence="1">MA.CK_00/00002125</strain>
    </source>
</reference>
<reference evidence="1" key="1">
    <citation type="journal article" date="2018" name="Genome Biol.">
        <title>SKESA: strategic k-mer extension for scrupulous assemblies.</title>
        <authorList>
            <person name="Souvorov A."/>
            <person name="Agarwala R."/>
            <person name="Lipman D.J."/>
        </authorList>
    </citation>
    <scope>NUCLEOTIDE SEQUENCE</scope>
    <source>
        <strain evidence="1">MA.CK_00/00002125</strain>
    </source>
</reference>
<dbReference type="AlphaFoldDB" id="A0A756IDM9"/>
<gene>
    <name evidence="1" type="ORF">G8O67_003242</name>
</gene>
<dbReference type="EMBL" id="DAAWYJ010000013">
    <property type="protein sequence ID" value="HAG0015931.1"/>
    <property type="molecule type" value="Genomic_DNA"/>
</dbReference>
<protein>
    <submittedName>
        <fullName evidence="1">Uncharacterized protein</fullName>
    </submittedName>
</protein>
<comment type="caution">
    <text evidence="1">The sequence shown here is derived from an EMBL/GenBank/DDBJ whole genome shotgun (WGS) entry which is preliminary data.</text>
</comment>
<organism evidence="1">
    <name type="scientific">Salmonella enterica</name>
    <name type="common">Salmonella choleraesuis</name>
    <dbReference type="NCBI Taxonomy" id="28901"/>
    <lineage>
        <taxon>Bacteria</taxon>
        <taxon>Pseudomonadati</taxon>
        <taxon>Pseudomonadota</taxon>
        <taxon>Gammaproteobacteria</taxon>
        <taxon>Enterobacterales</taxon>
        <taxon>Enterobacteriaceae</taxon>
        <taxon>Salmonella</taxon>
    </lineage>
</organism>
<proteinExistence type="predicted"/>